<gene>
    <name evidence="4" type="ORF">INT76_02290</name>
</gene>
<feature type="signal peptide" evidence="2">
    <location>
        <begin position="1"/>
        <end position="22"/>
    </location>
</feature>
<dbReference type="InterPro" id="IPR007621">
    <property type="entry name" value="TPM_dom"/>
</dbReference>
<feature type="compositionally biased region" description="Low complexity" evidence="1">
    <location>
        <begin position="222"/>
        <end position="231"/>
    </location>
</feature>
<dbReference type="Proteomes" id="UP000677616">
    <property type="component" value="Chromosome"/>
</dbReference>
<evidence type="ECO:0000256" key="2">
    <source>
        <dbReference type="SAM" id="SignalP"/>
    </source>
</evidence>
<evidence type="ECO:0000313" key="4">
    <source>
        <dbReference type="EMBL" id="QUE54737.1"/>
    </source>
</evidence>
<protein>
    <submittedName>
        <fullName evidence="4">TPM domain-containing protein</fullName>
    </submittedName>
</protein>
<feature type="compositionally biased region" description="Gly residues" evidence="1">
    <location>
        <begin position="232"/>
        <end position="251"/>
    </location>
</feature>
<dbReference type="PANTHER" id="PTHR30373:SF2">
    <property type="entry name" value="UPF0603 PROTEIN YGCG"/>
    <property type="match status" value="1"/>
</dbReference>
<organism evidence="4 5">
    <name type="scientific">Streptococcus oriscaviae</name>
    <dbReference type="NCBI Taxonomy" id="2781599"/>
    <lineage>
        <taxon>Bacteria</taxon>
        <taxon>Bacillati</taxon>
        <taxon>Bacillota</taxon>
        <taxon>Bacilli</taxon>
        <taxon>Lactobacillales</taxon>
        <taxon>Streptococcaceae</taxon>
        <taxon>Streptococcus</taxon>
    </lineage>
</organism>
<keyword evidence="5" id="KW-1185">Reference proteome</keyword>
<evidence type="ECO:0000259" key="3">
    <source>
        <dbReference type="Pfam" id="PF04536"/>
    </source>
</evidence>
<feature type="region of interest" description="Disordered" evidence="1">
    <location>
        <begin position="222"/>
        <end position="251"/>
    </location>
</feature>
<dbReference type="EMBL" id="CP073084">
    <property type="protein sequence ID" value="QUE54737.1"/>
    <property type="molecule type" value="Genomic_DNA"/>
</dbReference>
<keyword evidence="2" id="KW-0732">Signal</keyword>
<dbReference type="Gene3D" id="3.10.310.50">
    <property type="match status" value="1"/>
</dbReference>
<evidence type="ECO:0000313" key="5">
    <source>
        <dbReference type="Proteomes" id="UP000677616"/>
    </source>
</evidence>
<accession>A0ABX7YMS5</accession>
<sequence length="251" mass="27136">MKQRVIWLLGMVLVFLSLVSSAVPVQANVPERPIDSTVVDETYHLSQDTIATINAENQAWQTTPEQLQVGVYVTNSLSQDIESLANATFRKWQVGFAGTDNGILLVIAIEDREFRIETSDKASTVLTDVEAKRILESSRTFFREEDYNSGVLYIVDAIGDEFYGTDRAQARLDQFEEETSEEGEDYLFLAVIIVIILLVTNKGKGGRGGPGSWLWMASSGSSSRSSSRSFSSGGGGWSGGGGGGGGASSGW</sequence>
<dbReference type="RefSeq" id="WP_212571779.1">
    <property type="nucleotide sequence ID" value="NZ_CP073084.1"/>
</dbReference>
<dbReference type="Pfam" id="PF04536">
    <property type="entry name" value="TPM_phosphatase"/>
    <property type="match status" value="1"/>
</dbReference>
<reference evidence="4 5" key="1">
    <citation type="submission" date="2021-04" db="EMBL/GenBank/DDBJ databases">
        <title>Complete genome sequence of a novel Streptococcus species.</title>
        <authorList>
            <person name="Teng J.L.L."/>
        </authorList>
    </citation>
    <scope>NUCLEOTIDE SEQUENCE [LARGE SCALE GENOMIC DNA]</scope>
    <source>
        <strain evidence="4 5">HKU75</strain>
    </source>
</reference>
<dbReference type="PANTHER" id="PTHR30373">
    <property type="entry name" value="UPF0603 PROTEIN YGCG"/>
    <property type="match status" value="1"/>
</dbReference>
<feature type="domain" description="TPM" evidence="3">
    <location>
        <begin position="38"/>
        <end position="160"/>
    </location>
</feature>
<feature type="chain" id="PRO_5047388314" evidence="2">
    <location>
        <begin position="23"/>
        <end position="251"/>
    </location>
</feature>
<proteinExistence type="predicted"/>
<name>A0ABX7YMS5_9STRE</name>
<evidence type="ECO:0000256" key="1">
    <source>
        <dbReference type="SAM" id="MobiDB-lite"/>
    </source>
</evidence>